<feature type="chain" id="PRO_5026775173" description="Glycine zipper domain-containing protein" evidence="1">
    <location>
        <begin position="21"/>
        <end position="107"/>
    </location>
</feature>
<protein>
    <recommendedName>
        <fullName evidence="3">Glycine zipper domain-containing protein</fullName>
    </recommendedName>
</protein>
<proteinExistence type="predicted"/>
<evidence type="ECO:0008006" key="3">
    <source>
        <dbReference type="Google" id="ProtNLM"/>
    </source>
</evidence>
<reference evidence="2" key="1">
    <citation type="submission" date="2020-02" db="EMBL/GenBank/DDBJ databases">
        <authorList>
            <person name="Meier V. D."/>
        </authorList>
    </citation>
    <scope>NUCLEOTIDE SEQUENCE</scope>
    <source>
        <strain evidence="2">AVDCRST_MAG90</strain>
    </source>
</reference>
<sequence>MRKLILAAAAVALASLPVLAGLPALAQSEGPAAGAATGAIIGGVVGGPVGAAVGAGVGAGAGAAGQAASPPNAVAVETVPSTWVRERNTTCVQGAGATTCTETEVRR</sequence>
<evidence type="ECO:0000256" key="1">
    <source>
        <dbReference type="SAM" id="SignalP"/>
    </source>
</evidence>
<feature type="signal peptide" evidence="1">
    <location>
        <begin position="1"/>
        <end position="20"/>
    </location>
</feature>
<accession>A0A6J4L3A6</accession>
<gene>
    <name evidence="2" type="ORF">AVDCRST_MAG90-1149</name>
</gene>
<evidence type="ECO:0000313" key="2">
    <source>
        <dbReference type="EMBL" id="CAA9322934.1"/>
    </source>
</evidence>
<name>A0A6J4L3A6_9HYPH</name>
<keyword evidence="1" id="KW-0732">Signal</keyword>
<dbReference type="AlphaFoldDB" id="A0A6J4L3A6"/>
<organism evidence="2">
    <name type="scientific">uncultured Microvirga sp</name>
    <dbReference type="NCBI Taxonomy" id="412392"/>
    <lineage>
        <taxon>Bacteria</taxon>
        <taxon>Pseudomonadati</taxon>
        <taxon>Pseudomonadota</taxon>
        <taxon>Alphaproteobacteria</taxon>
        <taxon>Hyphomicrobiales</taxon>
        <taxon>Methylobacteriaceae</taxon>
        <taxon>Microvirga</taxon>
        <taxon>environmental samples</taxon>
    </lineage>
</organism>
<dbReference type="EMBL" id="CADCUC010000209">
    <property type="protein sequence ID" value="CAA9322934.1"/>
    <property type="molecule type" value="Genomic_DNA"/>
</dbReference>